<dbReference type="Gene3D" id="1.10.10.10">
    <property type="entry name" value="Winged helix-like DNA-binding domain superfamily/Winged helix DNA-binding domain"/>
    <property type="match status" value="1"/>
</dbReference>
<name>A0A7G6VSG6_9SPHN</name>
<dbReference type="Proteomes" id="UP000515297">
    <property type="component" value="Chromosome"/>
</dbReference>
<evidence type="ECO:0000256" key="1">
    <source>
        <dbReference type="SAM" id="MobiDB-lite"/>
    </source>
</evidence>
<feature type="compositionally biased region" description="Basic and acidic residues" evidence="1">
    <location>
        <begin position="191"/>
        <end position="202"/>
    </location>
</feature>
<reference evidence="2 3" key="1">
    <citation type="submission" date="2020-08" db="EMBL/GenBank/DDBJ databases">
        <authorList>
            <person name="Liu G."/>
            <person name="Sun C."/>
        </authorList>
    </citation>
    <scope>NUCLEOTIDE SEQUENCE [LARGE SCALE GENOMIC DNA]</scope>
    <source>
        <strain evidence="2 3">OT19</strain>
    </source>
</reference>
<accession>A0A7G6VSG6</accession>
<evidence type="ECO:0000313" key="3">
    <source>
        <dbReference type="Proteomes" id="UP000515297"/>
    </source>
</evidence>
<feature type="region of interest" description="Disordered" evidence="1">
    <location>
        <begin position="187"/>
        <end position="207"/>
    </location>
</feature>
<dbReference type="SUPFAM" id="SSF46785">
    <property type="entry name" value="Winged helix' DNA-binding domain"/>
    <property type="match status" value="1"/>
</dbReference>
<protein>
    <submittedName>
        <fullName evidence="2">MarR family transcriptional regulator</fullName>
    </submittedName>
</protein>
<gene>
    <name evidence="2" type="ORF">H4O24_12050</name>
</gene>
<dbReference type="EMBL" id="CP060052">
    <property type="protein sequence ID" value="QNE04681.1"/>
    <property type="molecule type" value="Genomic_DNA"/>
</dbReference>
<organism evidence="2 3">
    <name type="scientific">Croceicoccus marinus</name>
    <dbReference type="NCBI Taxonomy" id="450378"/>
    <lineage>
        <taxon>Bacteria</taxon>
        <taxon>Pseudomonadati</taxon>
        <taxon>Pseudomonadota</taxon>
        <taxon>Alphaproteobacteria</taxon>
        <taxon>Sphingomonadales</taxon>
        <taxon>Erythrobacteraceae</taxon>
        <taxon>Croceicoccus</taxon>
    </lineage>
</organism>
<proteinExistence type="predicted"/>
<evidence type="ECO:0000313" key="2">
    <source>
        <dbReference type="EMBL" id="QNE04681.1"/>
    </source>
</evidence>
<dbReference type="InterPro" id="IPR036390">
    <property type="entry name" value="WH_DNA-bd_sf"/>
</dbReference>
<dbReference type="RefSeq" id="WP_185883929.1">
    <property type="nucleotide sequence ID" value="NZ_CP060052.1"/>
</dbReference>
<dbReference type="AlphaFoldDB" id="A0A7G6VSG6"/>
<dbReference type="InterPro" id="IPR036388">
    <property type="entry name" value="WH-like_DNA-bd_sf"/>
</dbReference>
<sequence length="286" mass="31793">MASKRIFTTMPVRALGDQRFTALTFRSLGVIALHDGMSKVKGSGGGCYARHATLAERIGTDVTNFSKSLSLLIKWGYVAREPQLMDKRRFTLRVIYSDEDSWQPDQPSPPQELRDPSEIVGEEGHPKAEIVGEAEGKNGSFSRENDAHYISLNEELDFDESREINSPKGPRFAQHSDNDVLDSIFASGRFSSERPPKKKDPAEAGCGEWALKPHLPSNLSKLPLGAQVSRIEAAFDAIGRDADRMARDERSMFAELLYNIGDEYSGGELDAVAQQANRLWEEMAPY</sequence>